<evidence type="ECO:0000256" key="6">
    <source>
        <dbReference type="ARBA" id="ARBA00022679"/>
    </source>
</evidence>
<evidence type="ECO:0000256" key="16">
    <source>
        <dbReference type="ARBA" id="ARBA00023180"/>
    </source>
</evidence>
<comment type="subcellular location">
    <subcellularLocation>
        <location evidence="1">Cell membrane</location>
        <topology evidence="1">Single-pass type I membrane protein</topology>
    </subcellularLocation>
</comment>
<evidence type="ECO:0000256" key="15">
    <source>
        <dbReference type="ARBA" id="ARBA00023170"/>
    </source>
</evidence>
<dbReference type="PROSITE" id="PS00107">
    <property type="entry name" value="PROTEIN_KINASE_ATP"/>
    <property type="match status" value="1"/>
</dbReference>
<evidence type="ECO:0000259" key="18">
    <source>
        <dbReference type="PROSITE" id="PS50011"/>
    </source>
</evidence>
<dbReference type="GO" id="GO:0002229">
    <property type="term" value="P:defense response to oomycetes"/>
    <property type="evidence" value="ECO:0007669"/>
    <property type="project" value="UniProtKB-ARBA"/>
</dbReference>
<dbReference type="PROSITE" id="PS00108">
    <property type="entry name" value="PROTEIN_KINASE_ST"/>
    <property type="match status" value="1"/>
</dbReference>
<evidence type="ECO:0000256" key="8">
    <source>
        <dbReference type="ARBA" id="ARBA00022729"/>
    </source>
</evidence>
<keyword evidence="12 17" id="KW-0067">ATP-binding</keyword>
<dbReference type="PANTHER" id="PTHR27007">
    <property type="match status" value="1"/>
</dbReference>
<keyword evidence="7" id="KW-0812">Transmembrane</keyword>
<evidence type="ECO:0000256" key="5">
    <source>
        <dbReference type="ARBA" id="ARBA00022475"/>
    </source>
</evidence>
<evidence type="ECO:0000256" key="13">
    <source>
        <dbReference type="ARBA" id="ARBA00022989"/>
    </source>
</evidence>
<evidence type="ECO:0000256" key="9">
    <source>
        <dbReference type="ARBA" id="ARBA00022734"/>
    </source>
</evidence>
<dbReference type="FunFam" id="3.30.200.20:FF:000168">
    <property type="entry name" value="L-type lectin-domain containing receptor kinase IX.1"/>
    <property type="match status" value="1"/>
</dbReference>
<evidence type="ECO:0000256" key="4">
    <source>
        <dbReference type="ARBA" id="ARBA00010217"/>
    </source>
</evidence>
<dbReference type="InterPro" id="IPR000719">
    <property type="entry name" value="Prot_kinase_dom"/>
</dbReference>
<dbReference type="STRING" id="3659.A0A0A0K2P7"/>
<dbReference type="Gene3D" id="2.60.120.200">
    <property type="match status" value="1"/>
</dbReference>
<keyword evidence="5" id="KW-1003">Cell membrane</keyword>
<dbReference type="OMA" id="IQLWDPA"/>
<dbReference type="GO" id="GO:0030246">
    <property type="term" value="F:carbohydrate binding"/>
    <property type="evidence" value="ECO:0007669"/>
    <property type="project" value="UniProtKB-KW"/>
</dbReference>
<organism evidence="19 20">
    <name type="scientific">Cucumis sativus</name>
    <name type="common">Cucumber</name>
    <dbReference type="NCBI Taxonomy" id="3659"/>
    <lineage>
        <taxon>Eukaryota</taxon>
        <taxon>Viridiplantae</taxon>
        <taxon>Streptophyta</taxon>
        <taxon>Embryophyta</taxon>
        <taxon>Tracheophyta</taxon>
        <taxon>Spermatophyta</taxon>
        <taxon>Magnoliopsida</taxon>
        <taxon>eudicotyledons</taxon>
        <taxon>Gunneridae</taxon>
        <taxon>Pentapetalae</taxon>
        <taxon>rosids</taxon>
        <taxon>fabids</taxon>
        <taxon>Cucurbitales</taxon>
        <taxon>Cucurbitaceae</taxon>
        <taxon>Benincaseae</taxon>
        <taxon>Cucumis</taxon>
    </lineage>
</organism>
<feature type="binding site" evidence="17">
    <location>
        <position position="383"/>
    </location>
    <ligand>
        <name>ATP</name>
        <dbReference type="ChEBI" id="CHEBI:30616"/>
    </ligand>
</feature>
<dbReference type="CDD" id="cd14066">
    <property type="entry name" value="STKc_IRAK"/>
    <property type="match status" value="1"/>
</dbReference>
<evidence type="ECO:0000313" key="19">
    <source>
        <dbReference type="EMBL" id="KGN43778.1"/>
    </source>
</evidence>
<dbReference type="InterPro" id="IPR011009">
    <property type="entry name" value="Kinase-like_dom_sf"/>
</dbReference>
<dbReference type="eggNOG" id="ENOG502QQ8C">
    <property type="taxonomic scope" value="Eukaryota"/>
</dbReference>
<evidence type="ECO:0000256" key="3">
    <source>
        <dbReference type="ARBA" id="ARBA00008536"/>
    </source>
</evidence>
<dbReference type="Pfam" id="PF00069">
    <property type="entry name" value="Pkinase"/>
    <property type="match status" value="1"/>
</dbReference>
<dbReference type="InterPro" id="IPR001220">
    <property type="entry name" value="Legume_lectin_dom"/>
</dbReference>
<reference evidence="19 20" key="3">
    <citation type="journal article" date="2010" name="BMC Genomics">
        <title>Transcriptome sequencing and comparative analysis of cucumber flowers with different sex types.</title>
        <authorList>
            <person name="Guo S."/>
            <person name="Zheng Y."/>
            <person name="Joung J.G."/>
            <person name="Liu S."/>
            <person name="Zhang Z."/>
            <person name="Crasta O.R."/>
            <person name="Sobral B.W."/>
            <person name="Xu Y."/>
            <person name="Huang S."/>
            <person name="Fei Z."/>
        </authorList>
    </citation>
    <scope>NUCLEOTIDE SEQUENCE [LARGE SCALE GENOMIC DNA]</scope>
    <source>
        <strain evidence="20">cv. 9930</strain>
    </source>
</reference>
<keyword evidence="10 17" id="KW-0547">Nucleotide-binding</keyword>
<comment type="similarity">
    <text evidence="4">In the C-terminal section; belongs to the protein kinase superfamily. Ser/Thr protein kinase family.</text>
</comment>
<reference evidence="19 20" key="2">
    <citation type="journal article" date="2009" name="PLoS ONE">
        <title>An integrated genetic and cytogenetic map of the cucumber genome.</title>
        <authorList>
            <person name="Ren Y."/>
            <person name="Zhang Z."/>
            <person name="Liu J."/>
            <person name="Staub J.E."/>
            <person name="Han Y."/>
            <person name="Cheng Z."/>
            <person name="Li X."/>
            <person name="Lu J."/>
            <person name="Miao H."/>
            <person name="Kang H."/>
            <person name="Xie B."/>
            <person name="Gu X."/>
            <person name="Wang X."/>
            <person name="Du Y."/>
            <person name="Jin W."/>
            <person name="Huang S."/>
        </authorList>
    </citation>
    <scope>NUCLEOTIDE SEQUENCE [LARGE SCALE GENOMIC DNA]</scope>
    <source>
        <strain evidence="20">cv. 9930</strain>
    </source>
</reference>
<dbReference type="GO" id="GO:0005524">
    <property type="term" value="F:ATP binding"/>
    <property type="evidence" value="ECO:0007669"/>
    <property type="project" value="UniProtKB-UniRule"/>
</dbReference>
<keyword evidence="14" id="KW-0472">Membrane</keyword>
<dbReference type="EMBL" id="CM002928">
    <property type="protein sequence ID" value="KGN43778.1"/>
    <property type="molecule type" value="Genomic_DNA"/>
</dbReference>
<keyword evidence="15" id="KW-0675">Receptor</keyword>
<keyword evidence="6" id="KW-0808">Transferase</keyword>
<dbReference type="InterPro" id="IPR013320">
    <property type="entry name" value="ConA-like_dom_sf"/>
</dbReference>
<reference evidence="19 20" key="1">
    <citation type="journal article" date="2009" name="Nat. Genet.">
        <title>The genome of the cucumber, Cucumis sativus L.</title>
        <authorList>
            <person name="Huang S."/>
            <person name="Li R."/>
            <person name="Zhang Z."/>
            <person name="Li L."/>
            <person name="Gu X."/>
            <person name="Fan W."/>
            <person name="Lucas W.J."/>
            <person name="Wang X."/>
            <person name="Xie B."/>
            <person name="Ni P."/>
            <person name="Ren Y."/>
            <person name="Zhu H."/>
            <person name="Li J."/>
            <person name="Lin K."/>
            <person name="Jin W."/>
            <person name="Fei Z."/>
            <person name="Li G."/>
            <person name="Staub J."/>
            <person name="Kilian A."/>
            <person name="van der Vossen E.A."/>
            <person name="Wu Y."/>
            <person name="Guo J."/>
            <person name="He J."/>
            <person name="Jia Z."/>
            <person name="Ren Y."/>
            <person name="Tian G."/>
            <person name="Lu Y."/>
            <person name="Ruan J."/>
            <person name="Qian W."/>
            <person name="Wang M."/>
            <person name="Huang Q."/>
            <person name="Li B."/>
            <person name="Xuan Z."/>
            <person name="Cao J."/>
            <person name="Asan"/>
            <person name="Wu Z."/>
            <person name="Zhang J."/>
            <person name="Cai Q."/>
            <person name="Bai Y."/>
            <person name="Zhao B."/>
            <person name="Han Y."/>
            <person name="Li Y."/>
            <person name="Li X."/>
            <person name="Wang S."/>
            <person name="Shi Q."/>
            <person name="Liu S."/>
            <person name="Cho W.K."/>
            <person name="Kim J.Y."/>
            <person name="Xu Y."/>
            <person name="Heller-Uszynska K."/>
            <person name="Miao H."/>
            <person name="Cheng Z."/>
            <person name="Zhang S."/>
            <person name="Wu J."/>
            <person name="Yang Y."/>
            <person name="Kang H."/>
            <person name="Li M."/>
            <person name="Liang H."/>
            <person name="Ren X."/>
            <person name="Shi Z."/>
            <person name="Wen M."/>
            <person name="Jian M."/>
            <person name="Yang H."/>
            <person name="Zhang G."/>
            <person name="Yang Z."/>
            <person name="Chen R."/>
            <person name="Liu S."/>
            <person name="Li J."/>
            <person name="Ma L."/>
            <person name="Liu H."/>
            <person name="Zhou Y."/>
            <person name="Zhao J."/>
            <person name="Fang X."/>
            <person name="Li G."/>
            <person name="Fang L."/>
            <person name="Li Y."/>
            <person name="Liu D."/>
            <person name="Zheng H."/>
            <person name="Zhang Y."/>
            <person name="Qin N."/>
            <person name="Li Z."/>
            <person name="Yang G."/>
            <person name="Yang S."/>
            <person name="Bolund L."/>
            <person name="Kristiansen K."/>
            <person name="Zheng H."/>
            <person name="Li S."/>
            <person name="Zhang X."/>
            <person name="Yang H."/>
            <person name="Wang J."/>
            <person name="Sun R."/>
            <person name="Zhang B."/>
            <person name="Jiang S."/>
            <person name="Wang J."/>
            <person name="Du Y."/>
            <person name="Li S."/>
        </authorList>
    </citation>
    <scope>NUCLEOTIDE SEQUENCE [LARGE SCALE GENOMIC DNA]</scope>
    <source>
        <strain evidence="20">cv. 9930</strain>
    </source>
</reference>
<dbReference type="SUPFAM" id="SSF49899">
    <property type="entry name" value="Concanavalin A-like lectins/glucanases"/>
    <property type="match status" value="1"/>
</dbReference>
<comment type="similarity">
    <text evidence="2">Belongs to the leguminous lectin family.</text>
</comment>
<dbReference type="FunFam" id="1.10.510.10:FF:000240">
    <property type="entry name" value="Lectin-domain containing receptor kinase A4.3"/>
    <property type="match status" value="1"/>
</dbReference>
<evidence type="ECO:0000256" key="14">
    <source>
        <dbReference type="ARBA" id="ARBA00023136"/>
    </source>
</evidence>
<dbReference type="InterPro" id="IPR017441">
    <property type="entry name" value="Protein_kinase_ATP_BS"/>
</dbReference>
<dbReference type="SUPFAM" id="SSF56112">
    <property type="entry name" value="Protein kinase-like (PK-like)"/>
    <property type="match status" value="1"/>
</dbReference>
<dbReference type="InterPro" id="IPR008271">
    <property type="entry name" value="Ser/Thr_kinase_AS"/>
</dbReference>
<name>A0A0A0K2P7_CUCSA</name>
<feature type="domain" description="Protein kinase" evidence="18">
    <location>
        <begin position="353"/>
        <end position="610"/>
    </location>
</feature>
<evidence type="ECO:0000256" key="11">
    <source>
        <dbReference type="ARBA" id="ARBA00022777"/>
    </source>
</evidence>
<keyword evidence="16" id="KW-0325">Glycoprotein</keyword>
<keyword evidence="9" id="KW-0430">Lectin</keyword>
<evidence type="ECO:0000256" key="2">
    <source>
        <dbReference type="ARBA" id="ARBA00007606"/>
    </source>
</evidence>
<dbReference type="Proteomes" id="UP000029981">
    <property type="component" value="Chromosome 7"/>
</dbReference>
<dbReference type="Gene3D" id="1.10.510.10">
    <property type="entry name" value="Transferase(Phosphotransferase) domain 1"/>
    <property type="match status" value="1"/>
</dbReference>
<evidence type="ECO:0000256" key="10">
    <source>
        <dbReference type="ARBA" id="ARBA00022741"/>
    </source>
</evidence>
<evidence type="ECO:0000313" key="20">
    <source>
        <dbReference type="Proteomes" id="UP000029981"/>
    </source>
</evidence>
<keyword evidence="20" id="KW-1185">Reference proteome</keyword>
<dbReference type="PROSITE" id="PS50011">
    <property type="entry name" value="PROTEIN_KINASE_DOM"/>
    <property type="match status" value="1"/>
</dbReference>
<dbReference type="InterPro" id="IPR050528">
    <property type="entry name" value="L-type_Lectin-RKs"/>
</dbReference>
<dbReference type="SMART" id="SM00220">
    <property type="entry name" value="S_TKc"/>
    <property type="match status" value="1"/>
</dbReference>
<keyword evidence="8" id="KW-0732">Signal</keyword>
<sequence length="680" mass="75151">MRNSSNPTLSSGNSSSSIPFLPIFFFFNCFEFDNMCSESSIFRFKFCFLLFYFLFTSFHCCSSTNFSFSSFPNSSNIIFVNSATRGTVFDHPSLRLTDSQIGGSVFNSTGRAYFSEPIQLWDPATNVSSDFTTYFEFQISFPNGISNVSGGGIAFFIASEDSASPPLNSSGGWLGLFNQSNDGNPSNQIVAVEFDIFKDPWDPSGNHVGVDVNSIVSIASRTWSNTMVSGDILGARITYNGTLGRLDVTLKDPQVPNESITLNLTDVPIDVKRILPARVIVGFSSSTGQSIPIQAIRSWNFTSSLDLIDVAGIVEEKSKLWIVGLNVVDEEFIRGTGPKRFAYKELVKATNNFSQEGKLGQGGFGGVYKGFVTELNMEIAAKKISSTSKQGKKEYISEVNIISRLRHRNLVQLVGYSHERGHFVLVYEYMPNGSLDSHLFGKKSRLSWPLRYKIAHGIASALLYLHEEWEQCVVHRDIKSSNVMLDSNFNAKVGDFGLARLVDHGLRSPTTVVAGTMGYLAPESLLTSKASKESDVFSFGVVALEIACGRKAVEHNKEEEEKISLVNWVWGLYGQGRLLEAVDKALNGEFNQEEMVRLMTVGLWCAHPNHNLRASIRQAIQVLNFEAPLPKLPTQMPVPMFYAPTAPNENPFSYIYSTNTNSQVSLQSDTSQPVSSKSSL</sequence>
<reference evidence="19 20" key="4">
    <citation type="journal article" date="2011" name="BMC Genomics">
        <title>RNA-Seq improves annotation of protein-coding genes in the cucumber genome.</title>
        <authorList>
            <person name="Li Z."/>
            <person name="Zhang Z."/>
            <person name="Yan P."/>
            <person name="Huang S."/>
            <person name="Fei Z."/>
            <person name="Lin K."/>
        </authorList>
    </citation>
    <scope>NUCLEOTIDE SEQUENCE [LARGE SCALE GENOMIC DNA]</scope>
    <source>
        <strain evidence="20">cv. 9930</strain>
    </source>
</reference>
<keyword evidence="11" id="KW-0418">Kinase</keyword>
<dbReference type="GO" id="GO:0004672">
    <property type="term" value="F:protein kinase activity"/>
    <property type="evidence" value="ECO:0007669"/>
    <property type="project" value="InterPro"/>
</dbReference>
<evidence type="ECO:0000256" key="7">
    <source>
        <dbReference type="ARBA" id="ARBA00022692"/>
    </source>
</evidence>
<dbReference type="AlphaFoldDB" id="A0A0A0K2P7"/>
<comment type="similarity">
    <text evidence="3">In the N-terminal section; belongs to the leguminous lectin family.</text>
</comment>
<dbReference type="Gene3D" id="3.30.200.20">
    <property type="entry name" value="Phosphorylase Kinase, domain 1"/>
    <property type="match status" value="1"/>
</dbReference>
<evidence type="ECO:0000256" key="12">
    <source>
        <dbReference type="ARBA" id="ARBA00022840"/>
    </source>
</evidence>
<evidence type="ECO:0000256" key="1">
    <source>
        <dbReference type="ARBA" id="ARBA00004251"/>
    </source>
</evidence>
<proteinExistence type="inferred from homology"/>
<dbReference type="Gramene" id="KGN43778">
    <property type="protein sequence ID" value="KGN43778"/>
    <property type="gene ID" value="Csa_7G066840"/>
</dbReference>
<evidence type="ECO:0000256" key="17">
    <source>
        <dbReference type="PROSITE-ProRule" id="PRU10141"/>
    </source>
</evidence>
<dbReference type="CDD" id="cd06899">
    <property type="entry name" value="lectin_legume_LecRK_Arcelin_ConA"/>
    <property type="match status" value="1"/>
</dbReference>
<dbReference type="GO" id="GO:0005886">
    <property type="term" value="C:plasma membrane"/>
    <property type="evidence" value="ECO:0000318"/>
    <property type="project" value="GO_Central"/>
</dbReference>
<gene>
    <name evidence="19" type="ORF">Csa_7G066840</name>
</gene>
<protein>
    <recommendedName>
        <fullName evidence="18">Protein kinase domain-containing protein</fullName>
    </recommendedName>
</protein>
<keyword evidence="13" id="KW-1133">Transmembrane helix</keyword>
<dbReference type="Pfam" id="PF00139">
    <property type="entry name" value="Lectin_legB"/>
    <property type="match status" value="1"/>
</dbReference>
<accession>A0A0A0K2P7</accession>